<dbReference type="RefSeq" id="WP_170293040.1">
    <property type="nucleotide sequence ID" value="NZ_BKZV01000001.1"/>
</dbReference>
<organism evidence="2 3">
    <name type="scientific">Thermogemmatispora aurantia</name>
    <dbReference type="NCBI Taxonomy" id="2045279"/>
    <lineage>
        <taxon>Bacteria</taxon>
        <taxon>Bacillati</taxon>
        <taxon>Chloroflexota</taxon>
        <taxon>Ktedonobacteria</taxon>
        <taxon>Thermogemmatisporales</taxon>
        <taxon>Thermogemmatisporaceae</taxon>
        <taxon>Thermogemmatispora</taxon>
    </lineage>
</organism>
<dbReference type="GO" id="GO:0046677">
    <property type="term" value="P:response to antibiotic"/>
    <property type="evidence" value="ECO:0007669"/>
    <property type="project" value="InterPro"/>
</dbReference>
<name>A0A5J4K6C9_9CHLR</name>
<sequence length="149" mass="16502">MEAVQEKARAVKGNWALTHSAYLQKQPVYDPEAFLARLKPLVFSGSPESFHAAIKEVLVGDIYELIGKMRNACAAQVTSYLPKCAVDLAWYLALVVGLAQRHCYTKRSLVLPEALSLPDLPQGFAPLCELVMQGDLRDYRLVVAAWQGI</sequence>
<protein>
    <recommendedName>
        <fullName evidence="1">Kanamycin nucleotidyltransferase C-terminal domain-containing protein</fullName>
    </recommendedName>
</protein>
<dbReference type="SUPFAM" id="SSF81593">
    <property type="entry name" value="Nucleotidyltransferase substrate binding subunit/domain"/>
    <property type="match status" value="1"/>
</dbReference>
<dbReference type="AlphaFoldDB" id="A0A5J4K6C9"/>
<gene>
    <name evidence="2" type="ORF">KTAU_08550</name>
</gene>
<dbReference type="GO" id="GO:0016779">
    <property type="term" value="F:nucleotidyltransferase activity"/>
    <property type="evidence" value="ECO:0007669"/>
    <property type="project" value="InterPro"/>
</dbReference>
<dbReference type="Gene3D" id="1.20.120.330">
    <property type="entry name" value="Nucleotidyltransferases domain 2"/>
    <property type="match status" value="1"/>
</dbReference>
<keyword evidence="3" id="KW-1185">Reference proteome</keyword>
<evidence type="ECO:0000259" key="1">
    <source>
        <dbReference type="Pfam" id="PF07827"/>
    </source>
</evidence>
<accession>A0A5J4K6C9</accession>
<dbReference type="Pfam" id="PF07827">
    <property type="entry name" value="KNTase_C"/>
    <property type="match status" value="1"/>
</dbReference>
<dbReference type="Proteomes" id="UP000334820">
    <property type="component" value="Unassembled WGS sequence"/>
</dbReference>
<comment type="caution">
    <text evidence="2">The sequence shown here is derived from an EMBL/GenBank/DDBJ whole genome shotgun (WGS) entry which is preliminary data.</text>
</comment>
<proteinExistence type="predicted"/>
<dbReference type="InterPro" id="IPR012481">
    <property type="entry name" value="KNTase_C"/>
</dbReference>
<evidence type="ECO:0000313" key="3">
    <source>
        <dbReference type="Proteomes" id="UP000334820"/>
    </source>
</evidence>
<evidence type="ECO:0000313" key="2">
    <source>
        <dbReference type="EMBL" id="GER82217.1"/>
    </source>
</evidence>
<feature type="domain" description="Kanamycin nucleotidyltransferase C-terminal" evidence="1">
    <location>
        <begin position="34"/>
        <end position="144"/>
    </location>
</feature>
<dbReference type="EMBL" id="BKZV01000001">
    <property type="protein sequence ID" value="GER82217.1"/>
    <property type="molecule type" value="Genomic_DNA"/>
</dbReference>
<reference evidence="2 3" key="1">
    <citation type="journal article" date="2019" name="Int. J. Syst. Evol. Microbiol.">
        <title>Thermogemmatispora aurantia sp. nov. and Thermogemmatispora argillosa sp. nov., within the class Ktedonobacteria, and emended description of the genus Thermogemmatispora.</title>
        <authorList>
            <person name="Zheng Y."/>
            <person name="Wang C.M."/>
            <person name="Sakai Y."/>
            <person name="Abe K."/>
            <person name="Yokota A."/>
            <person name="Yabe S."/>
        </authorList>
    </citation>
    <scope>NUCLEOTIDE SEQUENCE [LARGE SCALE GENOMIC DNA]</scope>
    <source>
        <strain evidence="2 3">A1-2</strain>
    </source>
</reference>